<dbReference type="InterPro" id="IPR001155">
    <property type="entry name" value="OxRdtase_FMN_N"/>
</dbReference>
<dbReference type="SUPFAM" id="SSF51971">
    <property type="entry name" value="Nucleotide-binding domain"/>
    <property type="match status" value="1"/>
</dbReference>
<dbReference type="EMBL" id="CP013254">
    <property type="protein sequence ID" value="ALU39279.1"/>
    <property type="molecule type" value="Genomic_DNA"/>
</dbReference>
<dbReference type="PANTHER" id="PTHR42917:SF2">
    <property type="entry name" value="2,4-DIENOYL-COA REDUCTASE [(2E)-ENOYL-COA-PRODUCING]"/>
    <property type="match status" value="1"/>
</dbReference>
<dbReference type="GO" id="GO:0008670">
    <property type="term" value="F:2,4-dienoyl-CoA reductase (NADPH) activity"/>
    <property type="evidence" value="ECO:0007669"/>
    <property type="project" value="UniProtKB-EC"/>
</dbReference>
<keyword evidence="15" id="KW-1185">Reference proteome</keyword>
<dbReference type="InterPro" id="IPR013785">
    <property type="entry name" value="Aldolase_TIM"/>
</dbReference>
<feature type="domain" description="FAD/NAD(P)-binding" evidence="11">
    <location>
        <begin position="378"/>
        <end position="636"/>
    </location>
</feature>
<reference evidence="12 14" key="1">
    <citation type="submission" date="2015-11" db="EMBL/GenBank/DDBJ databases">
        <title>Complete Genome Sequence of Kocuria flava strain HO-9041.</title>
        <authorList>
            <person name="Zhou M."/>
            <person name="Dai J."/>
        </authorList>
    </citation>
    <scope>NUCLEOTIDE SEQUENCE [LARGE SCALE GENOMIC DNA]</scope>
    <source>
        <strain evidence="12 14">HO-9041</strain>
    </source>
</reference>
<proteinExistence type="inferred from homology"/>
<evidence type="ECO:0000256" key="8">
    <source>
        <dbReference type="ARBA" id="ARBA00023004"/>
    </source>
</evidence>
<evidence type="ECO:0000256" key="5">
    <source>
        <dbReference type="ARBA" id="ARBA00022643"/>
    </source>
</evidence>
<evidence type="ECO:0000256" key="3">
    <source>
        <dbReference type="ARBA" id="ARBA00011048"/>
    </source>
</evidence>
<dbReference type="Pfam" id="PF00724">
    <property type="entry name" value="Oxidored_FMN"/>
    <property type="match status" value="1"/>
</dbReference>
<evidence type="ECO:0000313" key="15">
    <source>
        <dbReference type="Proteomes" id="UP000321155"/>
    </source>
</evidence>
<dbReference type="RefSeq" id="WP_058857990.1">
    <property type="nucleotide sequence ID" value="NZ_BJZR01000085.1"/>
</dbReference>
<dbReference type="Gene3D" id="3.20.20.70">
    <property type="entry name" value="Aldolase class I"/>
    <property type="match status" value="1"/>
</dbReference>
<keyword evidence="7 12" id="KW-0560">Oxidoreductase</keyword>
<evidence type="ECO:0000256" key="2">
    <source>
        <dbReference type="ARBA" id="ARBA00001966"/>
    </source>
</evidence>
<comment type="cofactor">
    <cofactor evidence="2">
        <name>[4Fe-4S] cluster</name>
        <dbReference type="ChEBI" id="CHEBI:49883"/>
    </cofactor>
</comment>
<dbReference type="Proteomes" id="UP000321155">
    <property type="component" value="Unassembled WGS sequence"/>
</dbReference>
<dbReference type="OrthoDB" id="3169239at2"/>
<evidence type="ECO:0000259" key="11">
    <source>
        <dbReference type="Pfam" id="PF07992"/>
    </source>
</evidence>
<dbReference type="Pfam" id="PF07992">
    <property type="entry name" value="Pyr_redox_2"/>
    <property type="match status" value="1"/>
</dbReference>
<sequence length="679" mass="71570">MNAAFPHLLSPLRLGATTLPNRVLMGSMHTGLEEREDGPERLAAFYAERVRGGVGLVVTGGIGPNPEGAVREGGAVLTGPEDVARHRTVTDAVHAEGGRIALQILHAGRYARGDRAVAPSPLRAPISPVVPHELSAAEIERTIEDFARTAELAQQAGYDGVEVMGSEGYLLNQFTAEETNRRTDAWGGDLERRLRLPVEVVRRVRERTGPGFLLVYRLSMLDLVPGGATLDEVVRLARAVEEAGADLLNTGIGWHEARVPTIATAVPRGGFAWVTRRLRGEVGIPVVAANRINTPESAERILAAGDADMVSLARPLLADPRFVAKAAAGRPETVNTCIACNQACLDHTFSGRTASCLVNPRAGHETLLRLGPTRRAERIAVVGAGPAGAAFAIGAAEAGHAVTLFEAEDRIGGQFLLAHRIPGKEEYAETLRYWSVRLAELGVDVRLGTAAGPGDLAGHDRVVLATGVVPRVPALEGVDHPCVVGYREVLRDGAPVGRRVAVLGAGGIGFDVAQFLVHGPGGPPGDFYAQWGVDTTLSARGGLVPPRPRPPARDVVLLQRSTGKPGQRLGRTTGWIHRASLRAAGVRTLAGVAYRRIDDDGLHVSVPGPDGPQEQVLAVDTVVLCTGQEPLRELHERLLAGGHDAAAVPVHLIGGADVAAELDAKRAVRQAAELVAAIG</sequence>
<gene>
    <name evidence="12" type="primary">fadH</name>
    <name evidence="12" type="ORF">AS188_05385</name>
    <name evidence="13" type="ORF">KFL01_24210</name>
</gene>
<keyword evidence="5" id="KW-0288">FMN</keyword>
<dbReference type="KEGG" id="kfv:AS188_05385"/>
<dbReference type="InterPro" id="IPR036188">
    <property type="entry name" value="FAD/NAD-bd_sf"/>
</dbReference>
<protein>
    <submittedName>
        <fullName evidence="12">NADPH-dependent 2,4-dienoyl-CoA reductase</fullName>
        <ecNumber evidence="12">1.3.1.34</ecNumber>
    </submittedName>
</protein>
<evidence type="ECO:0000256" key="1">
    <source>
        <dbReference type="ARBA" id="ARBA00001917"/>
    </source>
</evidence>
<dbReference type="PANTHER" id="PTHR42917">
    <property type="entry name" value="2,4-DIENOYL-COA REDUCTASE"/>
    <property type="match status" value="1"/>
</dbReference>
<dbReference type="STRING" id="446860.AS188_05385"/>
<dbReference type="AlphaFoldDB" id="A0A0U3HV80"/>
<evidence type="ECO:0000259" key="10">
    <source>
        <dbReference type="Pfam" id="PF00724"/>
    </source>
</evidence>
<dbReference type="Gene3D" id="3.50.50.60">
    <property type="entry name" value="FAD/NAD(P)-binding domain"/>
    <property type="match status" value="1"/>
</dbReference>
<evidence type="ECO:0000313" key="12">
    <source>
        <dbReference type="EMBL" id="ALU39279.1"/>
    </source>
</evidence>
<dbReference type="GO" id="GO:0033543">
    <property type="term" value="P:fatty acid beta-oxidation, unsaturated, even number, reductase/isomerase pathway"/>
    <property type="evidence" value="ECO:0007669"/>
    <property type="project" value="TreeGrafter"/>
</dbReference>
<comment type="cofactor">
    <cofactor evidence="1">
        <name>FMN</name>
        <dbReference type="ChEBI" id="CHEBI:58210"/>
    </cofactor>
</comment>
<dbReference type="SUPFAM" id="SSF51905">
    <property type="entry name" value="FAD/NAD(P)-binding domain"/>
    <property type="match status" value="1"/>
</dbReference>
<evidence type="ECO:0000256" key="4">
    <source>
        <dbReference type="ARBA" id="ARBA00022630"/>
    </source>
</evidence>
<dbReference type="Gene3D" id="3.40.50.720">
    <property type="entry name" value="NAD(P)-binding Rossmann-like Domain"/>
    <property type="match status" value="1"/>
</dbReference>
<dbReference type="Proteomes" id="UP000057181">
    <property type="component" value="Chromosome"/>
</dbReference>
<dbReference type="GO" id="GO:0010181">
    <property type="term" value="F:FMN binding"/>
    <property type="evidence" value="ECO:0007669"/>
    <property type="project" value="InterPro"/>
</dbReference>
<dbReference type="GO" id="GO:0046872">
    <property type="term" value="F:metal ion binding"/>
    <property type="evidence" value="ECO:0007669"/>
    <property type="project" value="UniProtKB-KW"/>
</dbReference>
<feature type="domain" description="NADH:flavin oxidoreductase/NADH oxidase N-terminal" evidence="10">
    <location>
        <begin position="8"/>
        <end position="332"/>
    </location>
</feature>
<dbReference type="PRINTS" id="PR00411">
    <property type="entry name" value="PNDRDTASEI"/>
</dbReference>
<dbReference type="EC" id="1.3.1.34" evidence="12"/>
<accession>A0A0U3HV80</accession>
<reference evidence="13 15" key="2">
    <citation type="submission" date="2019-07" db="EMBL/GenBank/DDBJ databases">
        <title>Whole genome shotgun sequence of Kocuria flava NBRC 107626.</title>
        <authorList>
            <person name="Hosoyama A."/>
            <person name="Uohara A."/>
            <person name="Ohji S."/>
            <person name="Ichikawa N."/>
        </authorList>
    </citation>
    <scope>NUCLEOTIDE SEQUENCE [LARGE SCALE GENOMIC DNA]</scope>
    <source>
        <strain evidence="13 15">NBRC 107626</strain>
    </source>
</reference>
<dbReference type="GO" id="GO:0051536">
    <property type="term" value="F:iron-sulfur cluster binding"/>
    <property type="evidence" value="ECO:0007669"/>
    <property type="project" value="UniProtKB-KW"/>
</dbReference>
<dbReference type="PRINTS" id="PR00368">
    <property type="entry name" value="FADPNR"/>
</dbReference>
<dbReference type="EMBL" id="BJZR01000085">
    <property type="protein sequence ID" value="GEO93115.1"/>
    <property type="molecule type" value="Genomic_DNA"/>
</dbReference>
<keyword evidence="8" id="KW-0408">Iron</keyword>
<dbReference type="CDD" id="cd02930">
    <property type="entry name" value="DCR_FMN"/>
    <property type="match status" value="1"/>
</dbReference>
<keyword evidence="6" id="KW-0479">Metal-binding</keyword>
<evidence type="ECO:0000256" key="7">
    <source>
        <dbReference type="ARBA" id="ARBA00023002"/>
    </source>
</evidence>
<name>A0A0U3HV80_9MICC</name>
<evidence type="ECO:0000313" key="13">
    <source>
        <dbReference type="EMBL" id="GEO93115.1"/>
    </source>
</evidence>
<evidence type="ECO:0000256" key="9">
    <source>
        <dbReference type="ARBA" id="ARBA00023014"/>
    </source>
</evidence>
<dbReference type="SUPFAM" id="SSF51395">
    <property type="entry name" value="FMN-linked oxidoreductases"/>
    <property type="match status" value="1"/>
</dbReference>
<organism evidence="12 14">
    <name type="scientific">Kocuria flava</name>
    <dbReference type="NCBI Taxonomy" id="446860"/>
    <lineage>
        <taxon>Bacteria</taxon>
        <taxon>Bacillati</taxon>
        <taxon>Actinomycetota</taxon>
        <taxon>Actinomycetes</taxon>
        <taxon>Micrococcales</taxon>
        <taxon>Micrococcaceae</taxon>
        <taxon>Kocuria</taxon>
    </lineage>
</organism>
<dbReference type="InterPro" id="IPR023753">
    <property type="entry name" value="FAD/NAD-binding_dom"/>
</dbReference>
<keyword evidence="9" id="KW-0411">Iron-sulfur</keyword>
<dbReference type="InterPro" id="IPR051793">
    <property type="entry name" value="NADH:flavin_oxidoreductase"/>
</dbReference>
<evidence type="ECO:0000256" key="6">
    <source>
        <dbReference type="ARBA" id="ARBA00022723"/>
    </source>
</evidence>
<comment type="similarity">
    <text evidence="3">In the N-terminal section; belongs to the NADH:flavin oxidoreductase/NADH oxidase family.</text>
</comment>
<evidence type="ECO:0000313" key="14">
    <source>
        <dbReference type="Proteomes" id="UP000057181"/>
    </source>
</evidence>
<keyword evidence="4" id="KW-0285">Flavoprotein</keyword>